<evidence type="ECO:0000313" key="1">
    <source>
        <dbReference type="EMBL" id="QJA47221.1"/>
    </source>
</evidence>
<name>A0A6H1ZIG4_9ZZZZ</name>
<dbReference type="EMBL" id="MT144035">
    <property type="protein sequence ID" value="QJA47221.1"/>
    <property type="molecule type" value="Genomic_DNA"/>
</dbReference>
<sequence>MTRRELFLRLAAAAAINAASKPISLTEISDPVPFLIRNKVADYTRQNSTEWYYVDTANNSKNGEYFFATSDELKGKP</sequence>
<protein>
    <submittedName>
        <fullName evidence="1">Uncharacterized protein</fullName>
    </submittedName>
</protein>
<accession>A0A6H1ZIG4</accession>
<reference evidence="1" key="1">
    <citation type="submission" date="2020-03" db="EMBL/GenBank/DDBJ databases">
        <title>The deep terrestrial virosphere.</title>
        <authorList>
            <person name="Holmfeldt K."/>
            <person name="Nilsson E."/>
            <person name="Simone D."/>
            <person name="Lopez-Fernandez M."/>
            <person name="Wu X."/>
            <person name="de Brujin I."/>
            <person name="Lundin D."/>
            <person name="Andersson A."/>
            <person name="Bertilsson S."/>
            <person name="Dopson M."/>
        </authorList>
    </citation>
    <scope>NUCLEOTIDE SEQUENCE</scope>
    <source>
        <strain evidence="1">TM448A00620</strain>
    </source>
</reference>
<organism evidence="1">
    <name type="scientific">viral metagenome</name>
    <dbReference type="NCBI Taxonomy" id="1070528"/>
    <lineage>
        <taxon>unclassified sequences</taxon>
        <taxon>metagenomes</taxon>
        <taxon>organismal metagenomes</taxon>
    </lineage>
</organism>
<proteinExistence type="predicted"/>
<dbReference type="AlphaFoldDB" id="A0A6H1ZIG4"/>
<gene>
    <name evidence="1" type="ORF">TM448A00620_0023</name>
</gene>